<dbReference type="InterPro" id="IPR008686">
    <property type="entry name" value="RNA_pol_mitovir"/>
</dbReference>
<evidence type="ECO:0000256" key="1">
    <source>
        <dbReference type="ARBA" id="ARBA00022484"/>
    </source>
</evidence>
<dbReference type="Pfam" id="PF05919">
    <property type="entry name" value="Mitovir_RNA_pol"/>
    <property type="match status" value="1"/>
</dbReference>
<reference evidence="4" key="1">
    <citation type="submission" date="2021-02" db="EMBL/GenBank/DDBJ databases">
        <title>The hidden world within plants: metatranscriptomics unveil the complexity of wood microbiomes in grapevine.</title>
        <authorList>
            <person name="Nerva L."/>
            <person name="Garcia J.F."/>
            <person name="Favaretto F."/>
            <person name="Giudice G."/>
            <person name="Moffa L."/>
            <person name="Dario C."/>
            <person name="Riccardo V."/>
            <person name="Gambino G."/>
            <person name="Chitarra W."/>
        </authorList>
    </citation>
    <scope>NUCLEOTIDE SEQUENCE</scope>
</reference>
<dbReference type="EMBL" id="MW648457">
    <property type="protein sequence ID" value="QXN75363.1"/>
    <property type="molecule type" value="Genomic_RNA"/>
</dbReference>
<sequence>MKRFSIFSHFGRLSLHLRNFNALFAVKSKGSGVTILKSLLILAAVRITPYRLRSSYLFFRALCLIYKHQGPEGLIKFLKTCSVCMQQYLGKNILSDIGDISKVRISRTRTGLPRVIPASFRTDIRNGDVRIIKFTLSVLNFYRDLTMDGTPKLSTITAPNSGDMTVMPLLEFYIPHFISAFIRERGFSESKCREILGKNGNIFPIYKSSPGMIKDTLPAGGMANFSSHPVNLISTLRALHAKGFAPHIEKLNKAWGNVNLQYHMDSLRPWLEGPVRGTLGKLSVKEEAAGKVRLFALVDSWTQWSLNPLHKLIFEIISDYPMDGTFDQLQPLSRLQGSKSLYSLDLTAATDRLPIVLQKAILGELFSPDVASAWASLLVDRSYGFNALGYEKYHGQYKYTVGQPMGALSSWAMLALTHHFLVQAAAWQSGIVPIGTLYSNYAVLGDDLVIGDKKVKDAYLAILKSLGMEVNISKSIMSDRGHALEFAKRTFYKGVDVSPFPLKELGSAQTLLPGLIQYKRKYNLSLVELLRALGFGWRNLSHLGKPLGSLNAQIRAIVLADAIPNTADEAKEFFMLGSPKLSKYTPDMNAMKAFFMLGDVTVTARSVEKQGNFAKDFLFGMKDSLTYTLSQVMMWVDTNVLDPSSQLLPPKDLSSFAPVESKLASMNTLWRSLLGPSIGRIFQTATTVNAKFPAWKVKFDPWVQQAEFFELYFEYLEALREISLVGNHVFSLTRPDGLEGTSVSPHKVTPQQIRFFRKWSGVIQGAVPLDHIQINKRVFGRRRR</sequence>
<keyword evidence="2" id="KW-0808">Transferase</keyword>
<organism evidence="4">
    <name type="scientific">Grapevine-associated mitovirus 10</name>
    <dbReference type="NCBI Taxonomy" id="2814302"/>
    <lineage>
        <taxon>Viruses</taxon>
        <taxon>Riboviria</taxon>
        <taxon>Orthornavirae</taxon>
        <taxon>Lenarviricota</taxon>
        <taxon>Howeltoviricetes</taxon>
        <taxon>Cryppavirales</taxon>
        <taxon>Mitoviridae</taxon>
        <taxon>Mitovirus</taxon>
    </lineage>
</organism>
<evidence type="ECO:0000256" key="2">
    <source>
        <dbReference type="ARBA" id="ARBA00022679"/>
    </source>
</evidence>
<accession>A0A8F5MJJ3</accession>
<proteinExistence type="predicted"/>
<name>A0A8F5MJJ3_9VIRU</name>
<dbReference type="GO" id="GO:0003968">
    <property type="term" value="F:RNA-directed RNA polymerase activity"/>
    <property type="evidence" value="ECO:0007669"/>
    <property type="project" value="UniProtKB-KW"/>
</dbReference>
<keyword evidence="1 4" id="KW-0696">RNA-directed RNA polymerase</keyword>
<keyword evidence="3" id="KW-0548">Nucleotidyltransferase</keyword>
<protein>
    <submittedName>
        <fullName evidence="4">RNA-dependent RNA polymerase</fullName>
    </submittedName>
</protein>
<dbReference type="PANTHER" id="PTHR34456">
    <property type="entry name" value="MITOVIRUS RNA-DEPENDENT RNA POLYMERASE"/>
    <property type="match status" value="1"/>
</dbReference>
<evidence type="ECO:0000313" key="4">
    <source>
        <dbReference type="EMBL" id="QXN75363.1"/>
    </source>
</evidence>
<dbReference type="InterPro" id="IPR043502">
    <property type="entry name" value="DNA/RNA_pol_sf"/>
</dbReference>
<dbReference type="PANTHER" id="PTHR34456:SF13">
    <property type="entry name" value="REVERSE TRANSCRIPTASE DOMAIN-CONTAINING PROTEIN"/>
    <property type="match status" value="1"/>
</dbReference>
<dbReference type="SUPFAM" id="SSF56672">
    <property type="entry name" value="DNA/RNA polymerases"/>
    <property type="match status" value="1"/>
</dbReference>
<evidence type="ECO:0000256" key="3">
    <source>
        <dbReference type="ARBA" id="ARBA00022695"/>
    </source>
</evidence>